<organism evidence="6 7">
    <name type="scientific">Noviherbaspirillum saxi</name>
    <dbReference type="NCBI Taxonomy" id="2320863"/>
    <lineage>
        <taxon>Bacteria</taxon>
        <taxon>Pseudomonadati</taxon>
        <taxon>Pseudomonadota</taxon>
        <taxon>Betaproteobacteria</taxon>
        <taxon>Burkholderiales</taxon>
        <taxon>Oxalobacteraceae</taxon>
        <taxon>Noviherbaspirillum</taxon>
    </lineage>
</organism>
<evidence type="ECO:0000313" key="6">
    <source>
        <dbReference type="EMBL" id="RJF95671.1"/>
    </source>
</evidence>
<dbReference type="InterPro" id="IPR005119">
    <property type="entry name" value="LysR_subst-bd"/>
</dbReference>
<dbReference type="PRINTS" id="PR00039">
    <property type="entry name" value="HTHLYSR"/>
</dbReference>
<dbReference type="GO" id="GO:0003700">
    <property type="term" value="F:DNA-binding transcription factor activity"/>
    <property type="evidence" value="ECO:0007669"/>
    <property type="project" value="InterPro"/>
</dbReference>
<evidence type="ECO:0000256" key="2">
    <source>
        <dbReference type="ARBA" id="ARBA00023015"/>
    </source>
</evidence>
<comment type="similarity">
    <text evidence="1">Belongs to the LysR transcriptional regulatory family.</text>
</comment>
<dbReference type="PANTHER" id="PTHR30118">
    <property type="entry name" value="HTH-TYPE TRANSCRIPTIONAL REGULATOR LEUO-RELATED"/>
    <property type="match status" value="1"/>
</dbReference>
<dbReference type="Gene3D" id="1.10.10.10">
    <property type="entry name" value="Winged helix-like DNA-binding domain superfamily/Winged helix DNA-binding domain"/>
    <property type="match status" value="1"/>
</dbReference>
<dbReference type="Pfam" id="PF00126">
    <property type="entry name" value="HTH_1"/>
    <property type="match status" value="1"/>
</dbReference>
<keyword evidence="7" id="KW-1185">Reference proteome</keyword>
<dbReference type="AlphaFoldDB" id="A0A3A3FLS2"/>
<dbReference type="SUPFAM" id="SSF53850">
    <property type="entry name" value="Periplasmic binding protein-like II"/>
    <property type="match status" value="1"/>
</dbReference>
<proteinExistence type="inferred from homology"/>
<reference evidence="7" key="1">
    <citation type="submission" date="2018-09" db="EMBL/GenBank/DDBJ databases">
        <authorList>
            <person name="Zhu H."/>
        </authorList>
    </citation>
    <scope>NUCLEOTIDE SEQUENCE [LARGE SCALE GENOMIC DNA]</scope>
    <source>
        <strain evidence="7">K1R23-30</strain>
    </source>
</reference>
<protein>
    <submittedName>
        <fullName evidence="6">LysR family transcriptional regulator</fullName>
    </submittedName>
</protein>
<evidence type="ECO:0000256" key="4">
    <source>
        <dbReference type="ARBA" id="ARBA00023163"/>
    </source>
</evidence>
<gene>
    <name evidence="6" type="ORF">D3871_20025</name>
</gene>
<dbReference type="OrthoDB" id="5495633at2"/>
<dbReference type="SUPFAM" id="SSF46785">
    <property type="entry name" value="Winged helix' DNA-binding domain"/>
    <property type="match status" value="1"/>
</dbReference>
<keyword evidence="4" id="KW-0804">Transcription</keyword>
<accession>A0A3A3FLS2</accession>
<dbReference type="EMBL" id="QYUO01000002">
    <property type="protein sequence ID" value="RJF95671.1"/>
    <property type="molecule type" value="Genomic_DNA"/>
</dbReference>
<dbReference type="PANTHER" id="PTHR30118:SF6">
    <property type="entry name" value="HTH-TYPE TRANSCRIPTIONAL REGULATOR LEUO"/>
    <property type="match status" value="1"/>
</dbReference>
<dbReference type="InterPro" id="IPR050389">
    <property type="entry name" value="LysR-type_TF"/>
</dbReference>
<dbReference type="InterPro" id="IPR036390">
    <property type="entry name" value="WH_DNA-bd_sf"/>
</dbReference>
<dbReference type="InterPro" id="IPR036388">
    <property type="entry name" value="WH-like_DNA-bd_sf"/>
</dbReference>
<keyword evidence="2" id="KW-0805">Transcription regulation</keyword>
<dbReference type="Proteomes" id="UP000265955">
    <property type="component" value="Unassembled WGS sequence"/>
</dbReference>
<comment type="caution">
    <text evidence="6">The sequence shown here is derived from an EMBL/GenBank/DDBJ whole genome shotgun (WGS) entry which is preliminary data.</text>
</comment>
<evidence type="ECO:0000259" key="5">
    <source>
        <dbReference type="PROSITE" id="PS50931"/>
    </source>
</evidence>
<name>A0A3A3FLS2_9BURK</name>
<dbReference type="GO" id="GO:0003677">
    <property type="term" value="F:DNA binding"/>
    <property type="evidence" value="ECO:0007669"/>
    <property type="project" value="UniProtKB-KW"/>
</dbReference>
<dbReference type="Gene3D" id="3.40.190.10">
    <property type="entry name" value="Periplasmic binding protein-like II"/>
    <property type="match status" value="2"/>
</dbReference>
<dbReference type="Pfam" id="PF03466">
    <property type="entry name" value="LysR_substrate"/>
    <property type="match status" value="1"/>
</dbReference>
<evidence type="ECO:0000256" key="1">
    <source>
        <dbReference type="ARBA" id="ARBA00009437"/>
    </source>
</evidence>
<feature type="domain" description="HTH lysR-type" evidence="5">
    <location>
        <begin position="6"/>
        <end position="63"/>
    </location>
</feature>
<evidence type="ECO:0000313" key="7">
    <source>
        <dbReference type="Proteomes" id="UP000265955"/>
    </source>
</evidence>
<dbReference type="RefSeq" id="WP_119770820.1">
    <property type="nucleotide sequence ID" value="NZ_QYUO01000002.1"/>
</dbReference>
<keyword evidence="3" id="KW-0238">DNA-binding</keyword>
<dbReference type="InterPro" id="IPR000847">
    <property type="entry name" value="LysR_HTH_N"/>
</dbReference>
<evidence type="ECO:0000256" key="3">
    <source>
        <dbReference type="ARBA" id="ARBA00023125"/>
    </source>
</evidence>
<dbReference type="PROSITE" id="PS50931">
    <property type="entry name" value="HTH_LYSR"/>
    <property type="match status" value="1"/>
</dbReference>
<sequence>MRFNKLDLNLLVALDALLAERSITKAARRLNLSQSATSGVLARLREYFDDDLLVQVGRNMVPTALAESLIEPVSNILLQIEATIETRATFNPAESQRHFRIVASDYATCVAVAHLVRQLSIDAPGITLDIIMPSQATLERAERGGIDLVLIPRNTPGMEEAASELLFTDTYSCVICANNPLVGERLTLEDYLGMAHVATRFGDHTSMFEDWFFDRAGLHRRIELTASQFNTLPQLVLGTRRIATMHTRMALISANYYPIRVLPPPMAIPEVEMMMKWHRYLDNDPGHQWLRQAFRSVMQKQPARPGA</sequence>